<evidence type="ECO:0000313" key="3">
    <source>
        <dbReference type="EMBL" id="KAJ6026784.1"/>
    </source>
</evidence>
<dbReference type="PROSITE" id="PS51819">
    <property type="entry name" value="VOC"/>
    <property type="match status" value="1"/>
</dbReference>
<proteinExistence type="predicted"/>
<comment type="caution">
    <text evidence="3">The sequence shown here is derived from an EMBL/GenBank/DDBJ whole genome shotgun (WGS) entry which is preliminary data.</text>
</comment>
<dbReference type="InterPro" id="IPR037523">
    <property type="entry name" value="VOC_core"/>
</dbReference>
<reference evidence="3" key="1">
    <citation type="journal article" date="2023" name="IMA Fungus">
        <title>Comparative genomic study of the Penicillium genus elucidates a diverse pangenome and 15 lateral gene transfer events.</title>
        <authorList>
            <person name="Petersen C."/>
            <person name="Sorensen T."/>
            <person name="Nielsen M.R."/>
            <person name="Sondergaard T.E."/>
            <person name="Sorensen J.L."/>
            <person name="Fitzpatrick D.A."/>
            <person name="Frisvad J.C."/>
            <person name="Nielsen K.L."/>
        </authorList>
    </citation>
    <scope>NUCLEOTIDE SEQUENCE</scope>
    <source>
        <strain evidence="3">IBT 15450</strain>
    </source>
</reference>
<feature type="compositionally biased region" description="Basic and acidic residues" evidence="1">
    <location>
        <begin position="305"/>
        <end position="316"/>
    </location>
</feature>
<name>A0AAD6I0Q9_PENCN</name>
<dbReference type="AlphaFoldDB" id="A0AAD6I0Q9"/>
<dbReference type="Proteomes" id="UP001219568">
    <property type="component" value="Unassembled WGS sequence"/>
</dbReference>
<dbReference type="CDD" id="cd07262">
    <property type="entry name" value="VOC_like"/>
    <property type="match status" value="1"/>
</dbReference>
<evidence type="ECO:0000259" key="2">
    <source>
        <dbReference type="PROSITE" id="PS51819"/>
    </source>
</evidence>
<feature type="compositionally biased region" description="Polar residues" evidence="1">
    <location>
        <begin position="199"/>
        <end position="216"/>
    </location>
</feature>
<protein>
    <recommendedName>
        <fullName evidence="2">VOC domain-containing protein</fullName>
    </recommendedName>
</protein>
<feature type="region of interest" description="Disordered" evidence="1">
    <location>
        <begin position="275"/>
        <end position="364"/>
    </location>
</feature>
<feature type="compositionally biased region" description="Polar residues" evidence="1">
    <location>
        <begin position="384"/>
        <end position="402"/>
    </location>
</feature>
<sequence>MPVSHITLTVSHLPTSTSFFLSCLQPLGYQFIGRHDDYIGFGQKQGEPADFWMTEQKPGVPPGAVHVAFPAPSRDAVGSFFISALKAGGKIHGEPKERDSRTGYFSAAVIDFDGNSIEAVYRPTSSGASVVSAASGPTMALLENKDNRSVVSKVSSKAGSVKAESVRAESIASPRSEAHSRAVSKAPTAIERSAPTVVSRAQSHAPSQQQYGLQTPPQTPPKADDGSKAAKTIVGTLIGAAAGAAIAYAMVKGENSSATEQQSPMQYVTNFPQLKAAPSQASHEEEEPAPSQFRALEAPPPRSEYAPRSEYGRSEYARSQYTAASAPRTTLTRSVTSKNPRASTIYEGTEFMHDDPGRRASEGSIYSIPEDLPFRAIEYPPPSNASQQRYPCNPSTFISSYANDKPRNNSSGSIHSSSTIKASQANMQRRHSHDDRDGYSTHSSHHSQVHSQHTTYRAASVKSASVSPSSHRGGSPSATGSAKEPSIAPSTSNRSARNVPLPTGSQTTTYSSPSIHSKDNGGGSTAKNSHVSARQIPLPQGSISTFYSSPSIHSGAADGYHGAGGEVTRSADKSSYVSLSPRDIFLPESVLDVDVNSNVTPDDSISQVGGHSHHGGRSRSRHSTHSHARSHRSRSRSHRSSHSRASKREPSVHSKAVSKVGSKIGSGSKAGSKFDEPVRPADSVSQVSRASQRTAKAPESRRGSQVV</sequence>
<feature type="compositionally biased region" description="Polar residues" evidence="1">
    <location>
        <begin position="597"/>
        <end position="607"/>
    </location>
</feature>
<feature type="region of interest" description="Disordered" evidence="1">
    <location>
        <begin position="597"/>
        <end position="707"/>
    </location>
</feature>
<dbReference type="Gene3D" id="3.10.180.10">
    <property type="entry name" value="2,3-Dihydroxybiphenyl 1,2-Dioxygenase, domain 1"/>
    <property type="match status" value="1"/>
</dbReference>
<reference evidence="3" key="2">
    <citation type="submission" date="2023-01" db="EMBL/GenBank/DDBJ databases">
        <authorList>
            <person name="Petersen C."/>
        </authorList>
    </citation>
    <scope>NUCLEOTIDE SEQUENCE</scope>
    <source>
        <strain evidence="3">IBT 15450</strain>
    </source>
</reference>
<feature type="compositionally biased region" description="Polar residues" evidence="1">
    <location>
        <begin position="503"/>
        <end position="515"/>
    </location>
</feature>
<dbReference type="InterPro" id="IPR029068">
    <property type="entry name" value="Glyas_Bleomycin-R_OHBP_Dase"/>
</dbReference>
<feature type="region of interest" description="Disordered" evidence="1">
    <location>
        <begin position="169"/>
        <end position="228"/>
    </location>
</feature>
<feature type="compositionally biased region" description="Polar residues" evidence="1">
    <location>
        <begin position="317"/>
        <end position="342"/>
    </location>
</feature>
<feature type="compositionally biased region" description="Basic and acidic residues" evidence="1">
    <location>
        <begin position="350"/>
        <end position="361"/>
    </location>
</feature>
<dbReference type="PANTHER" id="PTHR35006">
    <property type="entry name" value="GLYOXALASE FAMILY PROTEIN (AFU_ORTHOLOGUE AFUA_5G14830)"/>
    <property type="match status" value="1"/>
</dbReference>
<dbReference type="EMBL" id="JAQJZL010000015">
    <property type="protein sequence ID" value="KAJ6026784.1"/>
    <property type="molecule type" value="Genomic_DNA"/>
</dbReference>
<feature type="compositionally biased region" description="Low complexity" evidence="1">
    <location>
        <begin position="654"/>
        <end position="671"/>
    </location>
</feature>
<feature type="compositionally biased region" description="Polar residues" evidence="1">
    <location>
        <begin position="683"/>
        <end position="694"/>
    </location>
</feature>
<dbReference type="PANTHER" id="PTHR35006:SF3">
    <property type="entry name" value="GLYOXALASE FAMILY PROTEIN (AFU_ORTHOLOGUE AFUA_3G06020)"/>
    <property type="match status" value="1"/>
</dbReference>
<evidence type="ECO:0000313" key="4">
    <source>
        <dbReference type="Proteomes" id="UP001219568"/>
    </source>
</evidence>
<feature type="compositionally biased region" description="Low complexity" evidence="1">
    <location>
        <begin position="449"/>
        <end position="470"/>
    </location>
</feature>
<organism evidence="3 4">
    <name type="scientific">Penicillium canescens</name>
    <dbReference type="NCBI Taxonomy" id="5083"/>
    <lineage>
        <taxon>Eukaryota</taxon>
        <taxon>Fungi</taxon>
        <taxon>Dikarya</taxon>
        <taxon>Ascomycota</taxon>
        <taxon>Pezizomycotina</taxon>
        <taxon>Eurotiomycetes</taxon>
        <taxon>Eurotiomycetidae</taxon>
        <taxon>Eurotiales</taxon>
        <taxon>Aspergillaceae</taxon>
        <taxon>Penicillium</taxon>
    </lineage>
</organism>
<evidence type="ECO:0000256" key="1">
    <source>
        <dbReference type="SAM" id="MobiDB-lite"/>
    </source>
</evidence>
<feature type="compositionally biased region" description="Basic residues" evidence="1">
    <location>
        <begin position="611"/>
        <end position="645"/>
    </location>
</feature>
<gene>
    <name evidence="3" type="ORF">N7460_011601</name>
</gene>
<feature type="region of interest" description="Disordered" evidence="1">
    <location>
        <begin position="378"/>
        <end position="531"/>
    </location>
</feature>
<accession>A0AAD6I0Q9</accession>
<feature type="compositionally biased region" description="Low complexity" evidence="1">
    <location>
        <begin position="410"/>
        <end position="423"/>
    </location>
</feature>
<feature type="domain" description="VOC" evidence="2">
    <location>
        <begin position="2"/>
        <end position="122"/>
    </location>
</feature>
<keyword evidence="4" id="KW-1185">Reference proteome</keyword>
<dbReference type="SUPFAM" id="SSF54593">
    <property type="entry name" value="Glyoxalase/Bleomycin resistance protein/Dihydroxybiphenyl dioxygenase"/>
    <property type="match status" value="1"/>
</dbReference>
<feature type="compositionally biased region" description="Basic and acidic residues" evidence="1">
    <location>
        <begin position="696"/>
        <end position="707"/>
    </location>
</feature>